<comment type="subcellular location">
    <subcellularLocation>
        <location evidence="1">Secreted</location>
    </subcellularLocation>
</comment>
<evidence type="ECO:0000259" key="6">
    <source>
        <dbReference type="Pfam" id="PF25107"/>
    </source>
</evidence>
<evidence type="ECO:0000256" key="3">
    <source>
        <dbReference type="ARBA" id="ARBA00022729"/>
    </source>
</evidence>
<keyword evidence="4" id="KW-1133">Transmembrane helix</keyword>
<dbReference type="EMBL" id="JARBDR010000811">
    <property type="protein sequence ID" value="KAJ8306733.1"/>
    <property type="molecule type" value="Genomic_DNA"/>
</dbReference>
<comment type="caution">
    <text evidence="7">The sequence shown here is derived from an EMBL/GenBank/DDBJ whole genome shotgun (WGS) entry which is preliminary data.</text>
</comment>
<dbReference type="Gene3D" id="3.40.50.410">
    <property type="entry name" value="von Willebrand factor, type A domain"/>
    <property type="match status" value="1"/>
</dbReference>
<evidence type="ECO:0000256" key="2">
    <source>
        <dbReference type="ARBA" id="ARBA00022525"/>
    </source>
</evidence>
<proteinExistence type="predicted"/>
<dbReference type="InterPro" id="IPR056862">
    <property type="entry name" value="VWA7_N"/>
</dbReference>
<dbReference type="Proteomes" id="UP001217089">
    <property type="component" value="Unassembled WGS sequence"/>
</dbReference>
<dbReference type="Pfam" id="PF25107">
    <property type="entry name" value="VWA7_N"/>
    <property type="match status" value="1"/>
</dbReference>
<feature type="domain" description="VWA7 N-terminal" evidence="6">
    <location>
        <begin position="30"/>
        <end position="179"/>
    </location>
</feature>
<keyword evidence="4" id="KW-0812">Transmembrane</keyword>
<gene>
    <name evidence="7" type="ORF">KUTeg_015774</name>
</gene>
<name>A0ABQ9ETV1_TEGGR</name>
<dbReference type="InterPro" id="IPR036465">
    <property type="entry name" value="vWFA_dom_sf"/>
</dbReference>
<evidence type="ECO:0000256" key="1">
    <source>
        <dbReference type="ARBA" id="ARBA00004613"/>
    </source>
</evidence>
<dbReference type="SUPFAM" id="SSF53300">
    <property type="entry name" value="vWA-like"/>
    <property type="match status" value="1"/>
</dbReference>
<evidence type="ECO:0008006" key="9">
    <source>
        <dbReference type="Google" id="ProtNLM"/>
    </source>
</evidence>
<evidence type="ECO:0000259" key="5">
    <source>
        <dbReference type="Pfam" id="PF25106"/>
    </source>
</evidence>
<evidence type="ECO:0000313" key="7">
    <source>
        <dbReference type="EMBL" id="KAJ8306733.1"/>
    </source>
</evidence>
<dbReference type="PANTHER" id="PTHR14905:SF7">
    <property type="entry name" value="VON WILLEBRAND FACTOR A DOMAIN-CONTAINING PROTEIN 7"/>
    <property type="match status" value="1"/>
</dbReference>
<evidence type="ECO:0000313" key="8">
    <source>
        <dbReference type="Proteomes" id="UP001217089"/>
    </source>
</evidence>
<feature type="transmembrane region" description="Helical" evidence="4">
    <location>
        <begin position="837"/>
        <end position="859"/>
    </location>
</feature>
<keyword evidence="2" id="KW-0964">Secreted</keyword>
<dbReference type="PANTHER" id="PTHR14905">
    <property type="entry name" value="NG37"/>
    <property type="match status" value="1"/>
</dbReference>
<keyword evidence="3" id="KW-0732">Signal</keyword>
<accession>A0ABQ9ETV1</accession>
<dbReference type="InterPro" id="IPR052577">
    <property type="entry name" value="VWA7"/>
</dbReference>
<organism evidence="7 8">
    <name type="scientific">Tegillarca granosa</name>
    <name type="common">Malaysian cockle</name>
    <name type="synonym">Anadara granosa</name>
    <dbReference type="NCBI Taxonomy" id="220873"/>
    <lineage>
        <taxon>Eukaryota</taxon>
        <taxon>Metazoa</taxon>
        <taxon>Spiralia</taxon>
        <taxon>Lophotrochozoa</taxon>
        <taxon>Mollusca</taxon>
        <taxon>Bivalvia</taxon>
        <taxon>Autobranchia</taxon>
        <taxon>Pteriomorphia</taxon>
        <taxon>Arcoida</taxon>
        <taxon>Arcoidea</taxon>
        <taxon>Arcidae</taxon>
        <taxon>Tegillarca</taxon>
    </lineage>
</organism>
<protein>
    <recommendedName>
        <fullName evidence="9">VWFA domain-containing protein</fullName>
    </recommendedName>
</protein>
<reference evidence="7 8" key="1">
    <citation type="submission" date="2022-12" db="EMBL/GenBank/DDBJ databases">
        <title>Chromosome-level genome of Tegillarca granosa.</title>
        <authorList>
            <person name="Kim J."/>
        </authorList>
    </citation>
    <scope>NUCLEOTIDE SEQUENCE [LARGE SCALE GENOMIC DNA]</scope>
    <source>
        <strain evidence="7">Teg-2019</strain>
        <tissue evidence="7">Adductor muscle</tissue>
    </source>
</reference>
<dbReference type="InterPro" id="IPR056861">
    <property type="entry name" value="HMCN1-like_VWA"/>
</dbReference>
<evidence type="ECO:0000256" key="4">
    <source>
        <dbReference type="SAM" id="Phobius"/>
    </source>
</evidence>
<dbReference type="Pfam" id="PF25106">
    <property type="entry name" value="VWA_4"/>
    <property type="match status" value="1"/>
</dbReference>
<keyword evidence="8" id="KW-1185">Reference proteome</keyword>
<dbReference type="CDD" id="cd00198">
    <property type="entry name" value="vWFA"/>
    <property type="match status" value="1"/>
</dbReference>
<keyword evidence="4" id="KW-0472">Membrane</keyword>
<sequence length="872" mass="97750">MEKKLKLDIFIWSLSVKELRKKHQGYTGFGHYKAWIGQYLYTLQSFYSNTNWVEMHEREINRDLGKFNRSDKIEFAGFLTPTCINKDYRIDSIGRRSCENNIIVTDKLTSGYRSGQDIQKPVSSGGITGKCSHGGELDTSRTRTATCGINKDTISPRFSPHWFLHYSAASLAISATEDFFLQKDSTSQLNTESLIFQNILGLKVKTGSSLAFVIDKSTSMREEIKEVTKWTVDKVSSVIGTPMEPANYVLVTFSDPIQYTSAFVTKDGNEMVNKLQSIIVKGGGTDCPELTFSGLRKAVELSMEGSTVICFTDDKSKDDHLKEEVTTSANSKNITLTFVTFKSACSLRKRSIQNYDTPKTTKRGVSSPVFEEVARATGGRVYSVSLKTVGNVLDEEFMANFPSSEVSVDFFQLNSSKAVFFYVDKNLLSFRVAITGKKDADEVYITSPSDERFPFIDGNTKGTSRIMLSENQHILIIPKPLAGRWELVSNHGNGDLVVNITGQSAFDFSFSLMEQTKDGNMYESVGNPVVGQNYTIIVTVFGQNVTDKGATLKLINFKGHKIREFSLDKKADFTNMSNQYFTSLTMVRKKFVFQFITQDDSGNTLKRINWMSITPVNVKLHLIPIYDMVTYGVEKNISFRISNPSNVVLNLESNIQISSGNIVSSATRHHAVNPGSEIEDYFTIRADILSSDIIIYYIQVNPSESREILQSLSGRLQVTIIQHPICHVVFKEGSCQNVTRSNCNKRKWFAITETMFSGTRISSVTLAKTGPHTNMTIGDIKAFNGQLQINISGTCCESYNRLEILDTDGYLAKCHLLFSSEVQLHIENNVKEQESNIVAIVCISLGVLLVFILITIALVKFIEYRRKTFLVN</sequence>
<feature type="domain" description="Hemicentin-1-like von Willebrand factor A" evidence="5">
    <location>
        <begin position="209"/>
        <end position="384"/>
    </location>
</feature>